<proteinExistence type="predicted"/>
<gene>
    <name evidence="1" type="ordered locus">SVI_2026</name>
</gene>
<protein>
    <submittedName>
        <fullName evidence="1">Uncharacterized protein</fullName>
    </submittedName>
</protein>
<evidence type="ECO:0000313" key="2">
    <source>
        <dbReference type="Proteomes" id="UP000002350"/>
    </source>
</evidence>
<dbReference type="EMBL" id="AP011177">
    <property type="protein sequence ID" value="BAJ01997.1"/>
    <property type="molecule type" value="Genomic_DNA"/>
</dbReference>
<evidence type="ECO:0000313" key="1">
    <source>
        <dbReference type="EMBL" id="BAJ01997.1"/>
    </source>
</evidence>
<keyword evidence="2" id="KW-1185">Reference proteome</keyword>
<organism evidence="1 2">
    <name type="scientific">Shewanella violacea (strain JCM 10179 / CIP 106290 / LMG 19151 / DSS12)</name>
    <dbReference type="NCBI Taxonomy" id="637905"/>
    <lineage>
        <taxon>Bacteria</taxon>
        <taxon>Pseudomonadati</taxon>
        <taxon>Pseudomonadota</taxon>
        <taxon>Gammaproteobacteria</taxon>
        <taxon>Alteromonadales</taxon>
        <taxon>Shewanellaceae</taxon>
        <taxon>Shewanella</taxon>
    </lineage>
</organism>
<reference evidence="2" key="1">
    <citation type="journal article" date="2010" name="Mol. Biosyst.">
        <title>Complete genome sequence and comparative analysis of Shewanella violacea, a psychrophilic and piezophilic bacterium from deep sea floor sediments.</title>
        <authorList>
            <person name="Aono E."/>
            <person name="Baba T."/>
            <person name="Ara T."/>
            <person name="Nishi T."/>
            <person name="Nakamichi T."/>
            <person name="Inamoto E."/>
            <person name="Toyonaga H."/>
            <person name="Hasegawa M."/>
            <person name="Takai Y."/>
            <person name="Okumura Y."/>
            <person name="Baba M."/>
            <person name="Tomita M."/>
            <person name="Kato C."/>
            <person name="Oshima T."/>
            <person name="Nakasone K."/>
            <person name="Mori H."/>
        </authorList>
    </citation>
    <scope>NUCLEOTIDE SEQUENCE [LARGE SCALE GENOMIC DNA]</scope>
    <source>
        <strain evidence="2">JCM 10179 / CIP 106290 / LMG 19151 / DSS12</strain>
    </source>
</reference>
<dbReference type="KEGG" id="svo:SVI_2026"/>
<dbReference type="Proteomes" id="UP000002350">
    <property type="component" value="Chromosome"/>
</dbReference>
<accession>D4ZJZ8</accession>
<dbReference type="HOGENOM" id="CLU_3398438_0_0_6"/>
<name>D4ZJZ8_SHEVD</name>
<dbReference type="AlphaFoldDB" id="D4ZJZ8"/>
<sequence>MITPLMGLLMLSIGIEVIAAGLKGLFPNVLN</sequence>